<dbReference type="EMBL" id="UINC01127765">
    <property type="protein sequence ID" value="SVD07106.1"/>
    <property type="molecule type" value="Genomic_DNA"/>
</dbReference>
<evidence type="ECO:0000313" key="1">
    <source>
        <dbReference type="EMBL" id="SVD07106.1"/>
    </source>
</evidence>
<sequence length="313" mass="34384">VRLLVEKQRRDEESRDGHVNQTYVSGYEGSPLGGLDLKGVEQLDLLNRRGRTVHQFGINEKTAASAMLGTQYAPSGDVDAFWYGKAHGAMWVPDEVWLANLAGTARRGAMVLLCGEDHRSKSSVSPGTSDWVLRSSLVPVFYPSSVEEILSLGMHAIHLSRYLGVVTALKLVTPLCDGASTIRANAARVAIRIPDESYEKRFNPIVMALGALPVQRELVERKLPLVEEYVRINELNRIHDEDAGGQIGIAATGKSYIDVRQALEALGVRVPVLQLSVSYPLDGEIIRRFGRNLRTVYVVEEPGPFVEEGVKAA</sequence>
<dbReference type="SUPFAM" id="SSF52518">
    <property type="entry name" value="Thiamin diphosphate-binding fold (THDP-binding)"/>
    <property type="match status" value="1"/>
</dbReference>
<dbReference type="InterPro" id="IPR009014">
    <property type="entry name" value="Transketo_C/PFOR_II"/>
</dbReference>
<gene>
    <name evidence="1" type="ORF">METZ01_LOCUS359960</name>
</gene>
<feature type="non-terminal residue" evidence="1">
    <location>
        <position position="313"/>
    </location>
</feature>
<name>A0A382SB56_9ZZZZ</name>
<dbReference type="InterPro" id="IPR029061">
    <property type="entry name" value="THDP-binding"/>
</dbReference>
<organism evidence="1">
    <name type="scientific">marine metagenome</name>
    <dbReference type="NCBI Taxonomy" id="408172"/>
    <lineage>
        <taxon>unclassified sequences</taxon>
        <taxon>metagenomes</taxon>
        <taxon>ecological metagenomes</taxon>
    </lineage>
</organism>
<reference evidence="1" key="1">
    <citation type="submission" date="2018-05" db="EMBL/GenBank/DDBJ databases">
        <authorList>
            <person name="Lanie J.A."/>
            <person name="Ng W.-L."/>
            <person name="Kazmierczak K.M."/>
            <person name="Andrzejewski T.M."/>
            <person name="Davidsen T.M."/>
            <person name="Wayne K.J."/>
            <person name="Tettelin H."/>
            <person name="Glass J.I."/>
            <person name="Rusch D."/>
            <person name="Podicherti R."/>
            <person name="Tsui H.-C.T."/>
            <person name="Winkler M.E."/>
        </authorList>
    </citation>
    <scope>NUCLEOTIDE SEQUENCE</scope>
</reference>
<dbReference type="SUPFAM" id="SSF52922">
    <property type="entry name" value="TK C-terminal domain-like"/>
    <property type="match status" value="1"/>
</dbReference>
<dbReference type="AlphaFoldDB" id="A0A382SB56"/>
<feature type="non-terminal residue" evidence="1">
    <location>
        <position position="1"/>
    </location>
</feature>
<proteinExistence type="predicted"/>
<protein>
    <submittedName>
        <fullName evidence="1">Uncharacterized protein</fullName>
    </submittedName>
</protein>
<dbReference type="Gene3D" id="3.40.50.970">
    <property type="match status" value="1"/>
</dbReference>
<accession>A0A382SB56</accession>